<name>A0A6G1HKY9_9PEZI</name>
<proteinExistence type="predicted"/>
<sequence length="197" mass="21988">MPTPYLRALALIDAAHAQDPSVTTENGTPIPSELAYAQSMTRHLEAHTPTASETLRLAVRAQHLRRWEVPRSSYPMTKAGYYAWRTGLARRQAELAMAICREAGYAEEDAERVGVLVRKEGLKSDPECQVLEDVACLVFLEEQFAAFREKWEEEKVVGVVRKTWGKMGSRGRELALGLGMGEEEMRVVRKALGDEGA</sequence>
<accession>A0A6G1HKY9</accession>
<dbReference type="PANTHER" id="PTHR41729">
    <property type="entry name" value="GLUTAMYL-TRNA SYNTHETASE"/>
    <property type="match status" value="1"/>
</dbReference>
<dbReference type="Proteomes" id="UP000799640">
    <property type="component" value="Unassembled WGS sequence"/>
</dbReference>
<dbReference type="OrthoDB" id="417697at2759"/>
<dbReference type="Pfam" id="PF13875">
    <property type="entry name" value="DUF4202"/>
    <property type="match status" value="1"/>
</dbReference>
<keyword evidence="2" id="KW-1185">Reference proteome</keyword>
<evidence type="ECO:0000313" key="2">
    <source>
        <dbReference type="Proteomes" id="UP000799640"/>
    </source>
</evidence>
<evidence type="ECO:0000313" key="1">
    <source>
        <dbReference type="EMBL" id="KAF2396519.1"/>
    </source>
</evidence>
<dbReference type="GO" id="GO:0004812">
    <property type="term" value="F:aminoacyl-tRNA ligase activity"/>
    <property type="evidence" value="ECO:0007669"/>
    <property type="project" value="UniProtKB-KW"/>
</dbReference>
<keyword evidence="1" id="KW-0436">Ligase</keyword>
<dbReference type="AlphaFoldDB" id="A0A6G1HKY9"/>
<reference evidence="1" key="1">
    <citation type="journal article" date="2020" name="Stud. Mycol.">
        <title>101 Dothideomycetes genomes: a test case for predicting lifestyles and emergence of pathogens.</title>
        <authorList>
            <person name="Haridas S."/>
            <person name="Albert R."/>
            <person name="Binder M."/>
            <person name="Bloem J."/>
            <person name="Labutti K."/>
            <person name="Salamov A."/>
            <person name="Andreopoulos B."/>
            <person name="Baker S."/>
            <person name="Barry K."/>
            <person name="Bills G."/>
            <person name="Bluhm B."/>
            <person name="Cannon C."/>
            <person name="Castanera R."/>
            <person name="Culley D."/>
            <person name="Daum C."/>
            <person name="Ezra D."/>
            <person name="Gonzalez J."/>
            <person name="Henrissat B."/>
            <person name="Kuo A."/>
            <person name="Liang C."/>
            <person name="Lipzen A."/>
            <person name="Lutzoni F."/>
            <person name="Magnuson J."/>
            <person name="Mondo S."/>
            <person name="Nolan M."/>
            <person name="Ohm R."/>
            <person name="Pangilinan J."/>
            <person name="Park H.-J."/>
            <person name="Ramirez L."/>
            <person name="Alfaro M."/>
            <person name="Sun H."/>
            <person name="Tritt A."/>
            <person name="Yoshinaga Y."/>
            <person name="Zwiers L.-H."/>
            <person name="Turgeon B."/>
            <person name="Goodwin S."/>
            <person name="Spatafora J."/>
            <person name="Crous P."/>
            <person name="Grigoriev I."/>
        </authorList>
    </citation>
    <scope>NUCLEOTIDE SEQUENCE</scope>
    <source>
        <strain evidence="1">CBS 262.69</strain>
    </source>
</reference>
<dbReference type="InterPro" id="IPR025255">
    <property type="entry name" value="DUF4202"/>
</dbReference>
<organism evidence="1 2">
    <name type="scientific">Trichodelitschia bisporula</name>
    <dbReference type="NCBI Taxonomy" id="703511"/>
    <lineage>
        <taxon>Eukaryota</taxon>
        <taxon>Fungi</taxon>
        <taxon>Dikarya</taxon>
        <taxon>Ascomycota</taxon>
        <taxon>Pezizomycotina</taxon>
        <taxon>Dothideomycetes</taxon>
        <taxon>Dothideomycetes incertae sedis</taxon>
        <taxon>Phaeotrichales</taxon>
        <taxon>Phaeotrichaceae</taxon>
        <taxon>Trichodelitschia</taxon>
    </lineage>
</organism>
<keyword evidence="1" id="KW-0030">Aminoacyl-tRNA synthetase</keyword>
<dbReference type="PANTHER" id="PTHR41729:SF1">
    <property type="entry name" value="GLUTAMYL-TRNA SYNTHETASE"/>
    <property type="match status" value="1"/>
</dbReference>
<dbReference type="EMBL" id="ML996706">
    <property type="protein sequence ID" value="KAF2396519.1"/>
    <property type="molecule type" value="Genomic_DNA"/>
</dbReference>
<protein>
    <submittedName>
        <fullName evidence="1">Glutamyl-tRNA synthetase</fullName>
    </submittedName>
</protein>
<gene>
    <name evidence="1" type="ORF">EJ06DRAFT_533778</name>
</gene>